<evidence type="ECO:0000256" key="10">
    <source>
        <dbReference type="ARBA" id="ARBA00022857"/>
    </source>
</evidence>
<dbReference type="FunFam" id="1.10.490.10:FF:000003">
    <property type="entry name" value="Flavohemoprotein"/>
    <property type="match status" value="1"/>
</dbReference>
<comment type="cofactor">
    <cofactor evidence="2">
        <name>FAD</name>
        <dbReference type="ChEBI" id="CHEBI:57692"/>
    </cofactor>
</comment>
<dbReference type="Gene3D" id="1.10.490.10">
    <property type="entry name" value="Globins"/>
    <property type="match status" value="1"/>
</dbReference>
<dbReference type="Gene3D" id="3.40.50.80">
    <property type="entry name" value="Nucleotide-binding domain of ferredoxin-NADP reductase (FNR) module"/>
    <property type="match status" value="1"/>
</dbReference>
<dbReference type="Gene3D" id="2.40.30.10">
    <property type="entry name" value="Translation factors"/>
    <property type="match status" value="1"/>
</dbReference>
<evidence type="ECO:0000313" key="18">
    <source>
        <dbReference type="Proteomes" id="UP000190274"/>
    </source>
</evidence>
<evidence type="ECO:0000256" key="8">
    <source>
        <dbReference type="ARBA" id="ARBA00022723"/>
    </source>
</evidence>
<dbReference type="GO" id="GO:0016966">
    <property type="term" value="F:nitric oxide reductase activity"/>
    <property type="evidence" value="ECO:0007669"/>
    <property type="project" value="EnsemblFungi"/>
</dbReference>
<dbReference type="GO" id="GO:0071218">
    <property type="term" value="P:cellular response to misfolded protein"/>
    <property type="evidence" value="ECO:0007669"/>
    <property type="project" value="EnsemblFungi"/>
</dbReference>
<dbReference type="InterPro" id="IPR001433">
    <property type="entry name" value="OxRdtase_FAD/NAD-bd"/>
</dbReference>
<dbReference type="GO" id="GO:0005829">
    <property type="term" value="C:cytosol"/>
    <property type="evidence" value="ECO:0007669"/>
    <property type="project" value="EnsemblFungi"/>
</dbReference>
<comment type="cofactor">
    <cofactor evidence="1">
        <name>heme b</name>
        <dbReference type="ChEBI" id="CHEBI:60344"/>
    </cofactor>
</comment>
<keyword evidence="6" id="KW-0349">Heme</keyword>
<keyword evidence="7" id="KW-0285">Flavoprotein</keyword>
<dbReference type="GO" id="GO:0046210">
    <property type="term" value="P:nitric oxide catabolic process"/>
    <property type="evidence" value="ECO:0007669"/>
    <property type="project" value="TreeGrafter"/>
</dbReference>
<dbReference type="GO" id="GO:0020037">
    <property type="term" value="F:heme binding"/>
    <property type="evidence" value="ECO:0007669"/>
    <property type="project" value="InterPro"/>
</dbReference>
<comment type="catalytic activity">
    <reaction evidence="13">
        <text>2 nitric oxide + NADH + 2 O2 = 2 nitrate + NAD(+) + H(+)</text>
        <dbReference type="Rhea" id="RHEA:19469"/>
        <dbReference type="ChEBI" id="CHEBI:15378"/>
        <dbReference type="ChEBI" id="CHEBI:15379"/>
        <dbReference type="ChEBI" id="CHEBI:16480"/>
        <dbReference type="ChEBI" id="CHEBI:17632"/>
        <dbReference type="ChEBI" id="CHEBI:57540"/>
        <dbReference type="ChEBI" id="CHEBI:57945"/>
        <dbReference type="EC" id="1.14.12.17"/>
    </reaction>
</comment>
<dbReference type="OrthoDB" id="436496at2759"/>
<keyword evidence="10" id="KW-0521">NADP</keyword>
<evidence type="ECO:0000256" key="13">
    <source>
        <dbReference type="ARBA" id="ARBA00048649"/>
    </source>
</evidence>
<dbReference type="InterPro" id="IPR000971">
    <property type="entry name" value="Globin"/>
</dbReference>
<evidence type="ECO:0000313" key="17">
    <source>
        <dbReference type="EMBL" id="SCU89350.1"/>
    </source>
</evidence>
<feature type="domain" description="FAD-binding FR-type" evidence="16">
    <location>
        <begin position="147"/>
        <end position="262"/>
    </location>
</feature>
<dbReference type="PANTHER" id="PTHR43396">
    <property type="entry name" value="FLAVOHEMOPROTEIN"/>
    <property type="match status" value="1"/>
</dbReference>
<dbReference type="InterPro" id="IPR039261">
    <property type="entry name" value="FNR_nucleotide-bd"/>
</dbReference>
<gene>
    <name evidence="17" type="ORF">LADA_0E14994G</name>
</gene>
<evidence type="ECO:0000256" key="1">
    <source>
        <dbReference type="ARBA" id="ARBA00001970"/>
    </source>
</evidence>
<protein>
    <recommendedName>
        <fullName evidence="4">nitric oxide dioxygenase</fullName>
        <ecNumber evidence="4">1.14.12.17</ecNumber>
    </recommendedName>
</protein>
<dbReference type="InterPro" id="IPR017927">
    <property type="entry name" value="FAD-bd_FR_type"/>
</dbReference>
<reference evidence="18" key="1">
    <citation type="submission" date="2016-03" db="EMBL/GenBank/DDBJ databases">
        <authorList>
            <person name="Devillers H."/>
        </authorList>
    </citation>
    <scope>NUCLEOTIDE SEQUENCE [LARGE SCALE GENOMIC DNA]</scope>
</reference>
<dbReference type="Pfam" id="PF00042">
    <property type="entry name" value="Globin"/>
    <property type="match status" value="1"/>
</dbReference>
<keyword evidence="9" id="KW-0274">FAD</keyword>
<name>A0A1G4JGA5_9SACH</name>
<dbReference type="EC" id="1.14.12.17" evidence="4"/>
<accession>A0A1G4JGA5</accession>
<organism evidence="17 18">
    <name type="scientific">Lachancea dasiensis</name>
    <dbReference type="NCBI Taxonomy" id="1072105"/>
    <lineage>
        <taxon>Eukaryota</taxon>
        <taxon>Fungi</taxon>
        <taxon>Dikarya</taxon>
        <taxon>Ascomycota</taxon>
        <taxon>Saccharomycotina</taxon>
        <taxon>Saccharomycetes</taxon>
        <taxon>Saccharomycetales</taxon>
        <taxon>Saccharomycetaceae</taxon>
        <taxon>Lachancea</taxon>
    </lineage>
</organism>
<evidence type="ECO:0000256" key="9">
    <source>
        <dbReference type="ARBA" id="ARBA00022827"/>
    </source>
</evidence>
<dbReference type="InterPro" id="IPR008333">
    <property type="entry name" value="Cbr1-like_FAD-bd_dom"/>
</dbReference>
<dbReference type="Pfam" id="PF00970">
    <property type="entry name" value="FAD_binding_6"/>
    <property type="match status" value="1"/>
</dbReference>
<comment type="similarity">
    <text evidence="3">In the C-terminal section; belongs to the flavoprotein pyridine nucleotide cytochrome reductase family.</text>
</comment>
<dbReference type="EMBL" id="LT598455">
    <property type="protein sequence ID" value="SCU89350.1"/>
    <property type="molecule type" value="Genomic_DNA"/>
</dbReference>
<dbReference type="GO" id="GO:0034599">
    <property type="term" value="P:cellular response to oxidative stress"/>
    <property type="evidence" value="ECO:0007669"/>
    <property type="project" value="EnsemblFungi"/>
</dbReference>
<evidence type="ECO:0000256" key="7">
    <source>
        <dbReference type="ARBA" id="ARBA00022630"/>
    </source>
</evidence>
<dbReference type="InterPro" id="IPR009050">
    <property type="entry name" value="Globin-like_sf"/>
</dbReference>
<dbReference type="PRINTS" id="PR00371">
    <property type="entry name" value="FPNCR"/>
</dbReference>
<evidence type="ECO:0000256" key="3">
    <source>
        <dbReference type="ARBA" id="ARBA00006401"/>
    </source>
</evidence>
<dbReference type="GO" id="GO:0071949">
    <property type="term" value="F:FAD binding"/>
    <property type="evidence" value="ECO:0007669"/>
    <property type="project" value="TreeGrafter"/>
</dbReference>
<evidence type="ECO:0000256" key="4">
    <source>
        <dbReference type="ARBA" id="ARBA00012229"/>
    </source>
</evidence>
<evidence type="ECO:0000259" key="15">
    <source>
        <dbReference type="PROSITE" id="PS01033"/>
    </source>
</evidence>
<dbReference type="SUPFAM" id="SSF46458">
    <property type="entry name" value="Globin-like"/>
    <property type="match status" value="1"/>
</dbReference>
<dbReference type="GO" id="GO:0046872">
    <property type="term" value="F:metal ion binding"/>
    <property type="evidence" value="ECO:0007669"/>
    <property type="project" value="UniProtKB-KW"/>
</dbReference>
<evidence type="ECO:0000256" key="2">
    <source>
        <dbReference type="ARBA" id="ARBA00001974"/>
    </source>
</evidence>
<dbReference type="GO" id="GO:0008941">
    <property type="term" value="F:nitric oxide dioxygenase NAD(P)H activity"/>
    <property type="evidence" value="ECO:0007669"/>
    <property type="project" value="UniProtKB-EC"/>
</dbReference>
<evidence type="ECO:0000256" key="6">
    <source>
        <dbReference type="ARBA" id="ARBA00022617"/>
    </source>
</evidence>
<dbReference type="Pfam" id="PF00175">
    <property type="entry name" value="NAD_binding_1"/>
    <property type="match status" value="1"/>
</dbReference>
<evidence type="ECO:0000259" key="16">
    <source>
        <dbReference type="PROSITE" id="PS51384"/>
    </source>
</evidence>
<dbReference type="AlphaFoldDB" id="A0A1G4JGA5"/>
<feature type="domain" description="Globin" evidence="15">
    <location>
        <begin position="1"/>
        <end position="138"/>
    </location>
</feature>
<dbReference type="Proteomes" id="UP000190274">
    <property type="component" value="Chromosome E"/>
</dbReference>
<dbReference type="CDD" id="cd14777">
    <property type="entry name" value="Yhb1-globin-like"/>
    <property type="match status" value="1"/>
</dbReference>
<dbReference type="CDD" id="cd06184">
    <property type="entry name" value="flavohem_like_fad_nad_binding"/>
    <property type="match status" value="1"/>
</dbReference>
<dbReference type="GO" id="GO:1902170">
    <property type="term" value="P:cellular response to reactive nitrogen species"/>
    <property type="evidence" value="ECO:0007669"/>
    <property type="project" value="EnsemblFungi"/>
</dbReference>
<dbReference type="PROSITE" id="PS01033">
    <property type="entry name" value="GLOBIN"/>
    <property type="match status" value="1"/>
</dbReference>
<dbReference type="GO" id="GO:0019825">
    <property type="term" value="F:oxygen binding"/>
    <property type="evidence" value="ECO:0007669"/>
    <property type="project" value="InterPro"/>
</dbReference>
<dbReference type="SUPFAM" id="SSF63380">
    <property type="entry name" value="Riboflavin synthase domain-like"/>
    <property type="match status" value="1"/>
</dbReference>
<dbReference type="STRING" id="1266660.A0A1G4JGA5"/>
<dbReference type="InterPro" id="IPR001709">
    <property type="entry name" value="Flavoprot_Pyr_Nucl_cyt_Rdtase"/>
</dbReference>
<dbReference type="PROSITE" id="PS51384">
    <property type="entry name" value="FAD_FR"/>
    <property type="match status" value="1"/>
</dbReference>
<dbReference type="GO" id="GO:0005759">
    <property type="term" value="C:mitochondrial matrix"/>
    <property type="evidence" value="ECO:0007669"/>
    <property type="project" value="EnsemblFungi"/>
</dbReference>
<evidence type="ECO:0000256" key="14">
    <source>
        <dbReference type="ARBA" id="ARBA00049433"/>
    </source>
</evidence>
<dbReference type="InterPro" id="IPR012292">
    <property type="entry name" value="Globin/Proto"/>
</dbReference>
<dbReference type="PANTHER" id="PTHR43396:SF3">
    <property type="entry name" value="FLAVOHEMOPROTEIN"/>
    <property type="match status" value="1"/>
</dbReference>
<dbReference type="InterPro" id="IPR017938">
    <property type="entry name" value="Riboflavin_synthase-like_b-brl"/>
</dbReference>
<evidence type="ECO:0000256" key="5">
    <source>
        <dbReference type="ARBA" id="ARBA00022575"/>
    </source>
</evidence>
<keyword evidence="8" id="KW-0479">Metal-binding</keyword>
<keyword evidence="12" id="KW-0520">NAD</keyword>
<keyword evidence="5" id="KW-0216">Detoxification</keyword>
<dbReference type="GO" id="GO:0009636">
    <property type="term" value="P:response to toxic substance"/>
    <property type="evidence" value="ECO:0007669"/>
    <property type="project" value="UniProtKB-KW"/>
</dbReference>
<dbReference type="SUPFAM" id="SSF52343">
    <property type="entry name" value="Ferredoxin reductase-like, C-terminal NADP-linked domain"/>
    <property type="match status" value="1"/>
</dbReference>
<evidence type="ECO:0000256" key="11">
    <source>
        <dbReference type="ARBA" id="ARBA00023004"/>
    </source>
</evidence>
<keyword evidence="18" id="KW-1185">Reference proteome</keyword>
<sequence>MLSPSTRKIISATVPVLEQHGTTITSVFYKNMLSEHEELKNIFNRTNQVQGGQPTALATTVLAAAKNIDQLEALLPHVKQIGHKHRALQIKPEHYPIVGKHLLGAIKQVLGDAATPEVLNAWGEAYGAIADIFIGVEKQLYSAEGWNGWKQFEVVAREPQTSSITKMTVKPTQESGLQVETLSFTPGQYITIKTHPTNHNNKYDALRHYSICSSSSRYGLKFAFKKEVTGGHEGLVSTYLHDSIKVGDVISLSAPAGDFALDKTLIKQDTVPLVLLSSGVGATPILSMLEQQIESNAQRPIAWIQSSFNEANRPFASQVEKLLAKCANATAYITNTESMPRISSQYLSDKITKGSDIYICGSVQFMQDMLQSVRQLGIEEQSIHYEPFGPKMATVSV</sequence>
<keyword evidence="11" id="KW-0408">Iron</keyword>
<comment type="catalytic activity">
    <reaction evidence="14">
        <text>2 nitric oxide + NADPH + 2 O2 = 2 nitrate + NADP(+) + H(+)</text>
        <dbReference type="Rhea" id="RHEA:19465"/>
        <dbReference type="ChEBI" id="CHEBI:15378"/>
        <dbReference type="ChEBI" id="CHEBI:15379"/>
        <dbReference type="ChEBI" id="CHEBI:16480"/>
        <dbReference type="ChEBI" id="CHEBI:17632"/>
        <dbReference type="ChEBI" id="CHEBI:57783"/>
        <dbReference type="ChEBI" id="CHEBI:58349"/>
        <dbReference type="EC" id="1.14.12.17"/>
    </reaction>
</comment>
<proteinExistence type="inferred from homology"/>
<dbReference type="GO" id="GO:0071500">
    <property type="term" value="P:cellular response to nitrosative stress"/>
    <property type="evidence" value="ECO:0007669"/>
    <property type="project" value="TreeGrafter"/>
</dbReference>
<evidence type="ECO:0000256" key="12">
    <source>
        <dbReference type="ARBA" id="ARBA00023027"/>
    </source>
</evidence>